<feature type="signal peptide" evidence="2">
    <location>
        <begin position="1"/>
        <end position="32"/>
    </location>
</feature>
<evidence type="ECO:0000256" key="2">
    <source>
        <dbReference type="SAM" id="SignalP"/>
    </source>
</evidence>
<gene>
    <name evidence="3" type="ORF">Vafri_20053</name>
</gene>
<name>A0A8J4FA25_9CHLO</name>
<dbReference type="EMBL" id="BNCO01000086">
    <property type="protein sequence ID" value="GIL66557.1"/>
    <property type="molecule type" value="Genomic_DNA"/>
</dbReference>
<protein>
    <recommendedName>
        <fullName evidence="5">Glycosyl transferase CAP10 domain-containing protein</fullName>
    </recommendedName>
</protein>
<dbReference type="Proteomes" id="UP000747399">
    <property type="component" value="Unassembled WGS sequence"/>
</dbReference>
<evidence type="ECO:0000313" key="4">
    <source>
        <dbReference type="Proteomes" id="UP000747399"/>
    </source>
</evidence>
<feature type="compositionally biased region" description="Basic and acidic residues" evidence="1">
    <location>
        <begin position="442"/>
        <end position="463"/>
    </location>
</feature>
<proteinExistence type="predicted"/>
<dbReference type="PANTHER" id="PTHR12203">
    <property type="entry name" value="KDEL LYS-ASP-GLU-LEU CONTAINING - RELATED"/>
    <property type="match status" value="1"/>
</dbReference>
<organism evidence="3 4">
    <name type="scientific">Volvox africanus</name>
    <dbReference type="NCBI Taxonomy" id="51714"/>
    <lineage>
        <taxon>Eukaryota</taxon>
        <taxon>Viridiplantae</taxon>
        <taxon>Chlorophyta</taxon>
        <taxon>core chlorophytes</taxon>
        <taxon>Chlorophyceae</taxon>
        <taxon>CS clade</taxon>
        <taxon>Chlamydomonadales</taxon>
        <taxon>Volvocaceae</taxon>
        <taxon>Volvox</taxon>
    </lineage>
</organism>
<keyword evidence="4" id="KW-1185">Reference proteome</keyword>
<accession>A0A8J4FA25</accession>
<evidence type="ECO:0000313" key="3">
    <source>
        <dbReference type="EMBL" id="GIL66557.1"/>
    </source>
</evidence>
<feature type="region of interest" description="Disordered" evidence="1">
    <location>
        <begin position="442"/>
        <end position="469"/>
    </location>
</feature>
<dbReference type="PANTHER" id="PTHR12203:SF35">
    <property type="entry name" value="PROTEIN O-GLUCOSYLTRANSFERASE 1"/>
    <property type="match status" value="1"/>
</dbReference>
<comment type="caution">
    <text evidence="3">The sequence shown here is derived from an EMBL/GenBank/DDBJ whole genome shotgun (WGS) entry which is preliminary data.</text>
</comment>
<reference evidence="3" key="1">
    <citation type="journal article" date="2021" name="Proc. Natl. Acad. Sci. U.S.A.">
        <title>Three genomes in the algal genus Volvox reveal the fate of a haploid sex-determining region after a transition to homothallism.</title>
        <authorList>
            <person name="Yamamoto K."/>
            <person name="Hamaji T."/>
            <person name="Kawai-Toyooka H."/>
            <person name="Matsuzaki R."/>
            <person name="Takahashi F."/>
            <person name="Nishimura Y."/>
            <person name="Kawachi M."/>
            <person name="Noguchi H."/>
            <person name="Minakuchi Y."/>
            <person name="Umen J.G."/>
            <person name="Toyoda A."/>
            <person name="Nozaki H."/>
        </authorList>
    </citation>
    <scope>NUCLEOTIDE SEQUENCE</scope>
    <source>
        <strain evidence="3">NIES-3780</strain>
    </source>
</reference>
<evidence type="ECO:0000256" key="1">
    <source>
        <dbReference type="SAM" id="MobiDB-lite"/>
    </source>
</evidence>
<feature type="chain" id="PRO_5035292999" description="Glycosyl transferase CAP10 domain-containing protein" evidence="2">
    <location>
        <begin position="33"/>
        <end position="517"/>
    </location>
</feature>
<sequence length="517" mass="57962">MMPTVDLRMRRLTIVLLSVVVTLSCHNHTVAAKATFPFNMHFEHVASEFNVPGGYFAIKSAGHDALQGRQRADLSCHEFARSVPEPYSDRYLPKTSLPSIKDDDGVLRAYWQWNGSISRADFERAKLRKIGGPCFLNHYRIQKGRLFIEKGASLRVPETRKDFQLAFEEMLNVVLYLYPSMPDMEFLLFWSDDCVNGLPVLAPNVCRQYANAGFTLPSNSVLRASLGQVQMAAYHSCLWNRYPPHARKPLAVWRGTLTGSVQVPKEQLKSITRVKLHLLSENHSNIIDAKINRFPSWIPEDLRSLIHLGDHIHSEDYNSYSAIIDVDGNGWSDRFGNSLIHYATPIIKMATNRTAFFEHLFAPGKTFLQFGPSMEDLVDKAGKLVSDVQHLGGKSEYFDMVRAMQGTSQILMDHVGIAEAFAYLLLKYWSLVTWTLEDSHDPGHRSLLDPTKEQNDGPGRGDGDGLTVSGSSSAAAISAEVNGFEEVAVKCCSFTHLPAEFATAVTMRLSRKEPVQR</sequence>
<dbReference type="InterPro" id="IPR051091">
    <property type="entry name" value="O-Glucosyltr/Glycosyltrsf_90"/>
</dbReference>
<keyword evidence="2" id="KW-0732">Signal</keyword>
<dbReference type="AlphaFoldDB" id="A0A8J4FA25"/>
<evidence type="ECO:0008006" key="5">
    <source>
        <dbReference type="Google" id="ProtNLM"/>
    </source>
</evidence>